<dbReference type="EMBL" id="BSXG01000014">
    <property type="protein sequence ID" value="GME24571.1"/>
    <property type="molecule type" value="Genomic_DNA"/>
</dbReference>
<protein>
    <submittedName>
        <fullName evidence="1">Uncharacterized protein K452DRAFT_207083, partial</fullName>
    </submittedName>
</protein>
<name>A0ACB5RWQ8_9PEZI</name>
<evidence type="ECO:0000313" key="1">
    <source>
        <dbReference type="EMBL" id="GME24571.1"/>
    </source>
</evidence>
<comment type="caution">
    <text evidence="1">The sequence shown here is derived from an EMBL/GenBank/DDBJ whole genome shotgun (WGS) entry which is preliminary data.</text>
</comment>
<gene>
    <name evidence="1" type="primary">g6834</name>
    <name evidence="1" type="ORF">NpPPO83_00006834</name>
</gene>
<sequence length="342" mass="38744">MTSSSDGVDVPGFYAYDYDELPDQSHIRLFELFPGKPEDPVQGRLLTGSIAQVPLYESISYVWGDQTDICAIICAGRALRITRSLHEALRTVRPAHGSRPRLLWADALCINQANPQERGHQVQLMRSIYALAARVLVWLGRDDTGKAHEAIGALERIAGTWGTSHIVRLCQVLDPAVFHAIRGLLGRSWFDRIWVLQEIGVASSAVFFCGEAVISWTDLYIACQNLRQCGAEAGSQRQVDVRKVLRIFEFFQFNAPRYSIRFNVFHLLNETRLSLASDPRDKVYALLGHPLFKDERGREFIPVDYTLTRDEVYAKVAMRLLQEPLGLSQLFSYVQHDHQTLT</sequence>
<accession>A0ACB5RWQ8</accession>
<reference evidence="1" key="1">
    <citation type="submission" date="2024-09" db="EMBL/GenBank/DDBJ databases">
        <title>Draft Genome Sequences of Neofusicoccum parvum.</title>
        <authorList>
            <person name="Ashida A."/>
            <person name="Camagna M."/>
            <person name="Tanaka A."/>
            <person name="Takemoto D."/>
        </authorList>
    </citation>
    <scope>NUCLEOTIDE SEQUENCE</scope>
    <source>
        <strain evidence="1">PPO83</strain>
    </source>
</reference>
<keyword evidence="2" id="KW-1185">Reference proteome</keyword>
<proteinExistence type="predicted"/>
<organism evidence="1 2">
    <name type="scientific">Neofusicoccum parvum</name>
    <dbReference type="NCBI Taxonomy" id="310453"/>
    <lineage>
        <taxon>Eukaryota</taxon>
        <taxon>Fungi</taxon>
        <taxon>Dikarya</taxon>
        <taxon>Ascomycota</taxon>
        <taxon>Pezizomycotina</taxon>
        <taxon>Dothideomycetes</taxon>
        <taxon>Dothideomycetes incertae sedis</taxon>
        <taxon>Botryosphaeriales</taxon>
        <taxon>Botryosphaeriaceae</taxon>
        <taxon>Neofusicoccum</taxon>
    </lineage>
</organism>
<evidence type="ECO:0000313" key="2">
    <source>
        <dbReference type="Proteomes" id="UP001165186"/>
    </source>
</evidence>
<dbReference type="Proteomes" id="UP001165186">
    <property type="component" value="Unassembled WGS sequence"/>
</dbReference>